<sequence>MQVWGCADLLRLPEGTDFIWSNRPRKALLCQEAASVCIHKLRWRSSSAGSAFRNCSFSSVEKLRVGGCHEYPFLSCSGPFIPWDTAPRVLGLFNAGLKQLDAHQATAARLTTLAPSLASHPPQSFSSLLASNQSLQLLVTIKSYR</sequence>
<dbReference type="Proteomes" id="UP000585614">
    <property type="component" value="Unassembled WGS sequence"/>
</dbReference>
<organism evidence="1 2">
    <name type="scientific">Rhinolophus ferrumequinum</name>
    <name type="common">Greater horseshoe bat</name>
    <dbReference type="NCBI Taxonomy" id="59479"/>
    <lineage>
        <taxon>Eukaryota</taxon>
        <taxon>Metazoa</taxon>
        <taxon>Chordata</taxon>
        <taxon>Craniata</taxon>
        <taxon>Vertebrata</taxon>
        <taxon>Euteleostomi</taxon>
        <taxon>Mammalia</taxon>
        <taxon>Eutheria</taxon>
        <taxon>Laurasiatheria</taxon>
        <taxon>Chiroptera</taxon>
        <taxon>Yinpterochiroptera</taxon>
        <taxon>Rhinolophoidea</taxon>
        <taxon>Rhinolophidae</taxon>
        <taxon>Rhinolophinae</taxon>
        <taxon>Rhinolophus</taxon>
    </lineage>
</organism>
<proteinExistence type="predicted"/>
<accession>A0A7J7RXY7</accession>
<evidence type="ECO:0000313" key="1">
    <source>
        <dbReference type="EMBL" id="KAF6280979.1"/>
    </source>
</evidence>
<name>A0A7J7RXY7_RHIFE</name>
<gene>
    <name evidence="1" type="ORF">mRhiFer1_009341</name>
</gene>
<comment type="caution">
    <text evidence="1">The sequence shown here is derived from an EMBL/GenBank/DDBJ whole genome shotgun (WGS) entry which is preliminary data.</text>
</comment>
<dbReference type="AlphaFoldDB" id="A0A7J7RXY7"/>
<protein>
    <submittedName>
        <fullName evidence="1">Uncharacterized protein</fullName>
    </submittedName>
</protein>
<evidence type="ECO:0000313" key="2">
    <source>
        <dbReference type="Proteomes" id="UP000585614"/>
    </source>
</evidence>
<dbReference type="EMBL" id="JACAGC010000024">
    <property type="protein sequence ID" value="KAF6280979.1"/>
    <property type="molecule type" value="Genomic_DNA"/>
</dbReference>
<reference evidence="1 2" key="1">
    <citation type="journal article" date="2020" name="Nature">
        <title>Six reference-quality genomes reveal evolution of bat adaptations.</title>
        <authorList>
            <person name="Jebb D."/>
            <person name="Huang Z."/>
            <person name="Pippel M."/>
            <person name="Hughes G.M."/>
            <person name="Lavrichenko K."/>
            <person name="Devanna P."/>
            <person name="Winkler S."/>
            <person name="Jermiin L.S."/>
            <person name="Skirmuntt E.C."/>
            <person name="Katzourakis A."/>
            <person name="Burkitt-Gray L."/>
            <person name="Ray D.A."/>
            <person name="Sullivan K.A.M."/>
            <person name="Roscito J.G."/>
            <person name="Kirilenko B.M."/>
            <person name="Davalos L.M."/>
            <person name="Corthals A.P."/>
            <person name="Power M.L."/>
            <person name="Jones G."/>
            <person name="Ransome R.D."/>
            <person name="Dechmann D.K.N."/>
            <person name="Locatelli A.G."/>
            <person name="Puechmaille S.J."/>
            <person name="Fedrigo O."/>
            <person name="Jarvis E.D."/>
            <person name="Hiller M."/>
            <person name="Vernes S.C."/>
            <person name="Myers E.W."/>
            <person name="Teeling E.C."/>
        </authorList>
    </citation>
    <scope>NUCLEOTIDE SEQUENCE [LARGE SCALE GENOMIC DNA]</scope>
    <source>
        <strain evidence="1">MRhiFer1</strain>
        <tissue evidence="1">Lung</tissue>
    </source>
</reference>